<comment type="caution">
    <text evidence="10">The sequence shown here is derived from an EMBL/GenBank/DDBJ whole genome shotgun (WGS) entry which is preliminary data.</text>
</comment>
<dbReference type="Proteomes" id="UP001203852">
    <property type="component" value="Unassembled WGS sequence"/>
</dbReference>
<keyword evidence="3" id="KW-0479">Metal-binding</keyword>
<evidence type="ECO:0000313" key="11">
    <source>
        <dbReference type="Proteomes" id="UP001203852"/>
    </source>
</evidence>
<accession>A0AAN6DK75</accession>
<dbReference type="SUPFAM" id="SSF53474">
    <property type="entry name" value="alpha/beta-Hydrolases"/>
    <property type="match status" value="1"/>
</dbReference>
<dbReference type="Pfam" id="PF07519">
    <property type="entry name" value="Tannase"/>
    <property type="match status" value="1"/>
</dbReference>
<evidence type="ECO:0000256" key="3">
    <source>
        <dbReference type="ARBA" id="ARBA00022723"/>
    </source>
</evidence>
<dbReference type="PANTHER" id="PTHR33938:SF7">
    <property type="entry name" value="CARBOXYLIC ESTER HYDROLASE"/>
    <property type="match status" value="1"/>
</dbReference>
<evidence type="ECO:0000256" key="5">
    <source>
        <dbReference type="ARBA" id="ARBA00022801"/>
    </source>
</evidence>
<keyword evidence="2" id="KW-0719">Serine esterase</keyword>
<evidence type="ECO:0000256" key="8">
    <source>
        <dbReference type="RuleBase" id="RU361238"/>
    </source>
</evidence>
<evidence type="ECO:0000313" key="10">
    <source>
        <dbReference type="EMBL" id="KAI1608100.1"/>
    </source>
</evidence>
<evidence type="ECO:0000256" key="6">
    <source>
        <dbReference type="ARBA" id="ARBA00022837"/>
    </source>
</evidence>
<evidence type="ECO:0000256" key="2">
    <source>
        <dbReference type="ARBA" id="ARBA00022487"/>
    </source>
</evidence>
<proteinExistence type="inferred from homology"/>
<dbReference type="AlphaFoldDB" id="A0AAN6DK75"/>
<reference evidence="10" key="1">
    <citation type="journal article" date="2022" name="bioRxiv">
        <title>Deciphering the potential niche of two novel black yeast fungi from a biological soil crust based on their genomes, phenotypes, and melanin regulation.</title>
        <authorList>
            <consortium name="DOE Joint Genome Institute"/>
            <person name="Carr E.C."/>
            <person name="Barton Q."/>
            <person name="Grambo S."/>
            <person name="Sullivan M."/>
            <person name="Renfro C.M."/>
            <person name="Kuo A."/>
            <person name="Pangilinan J."/>
            <person name="Lipzen A."/>
            <person name="Keymanesh K."/>
            <person name="Savage E."/>
            <person name="Barry K."/>
            <person name="Grigoriev I.V."/>
            <person name="Riekhof W.R."/>
            <person name="Harris S.S."/>
        </authorList>
    </citation>
    <scope>NUCLEOTIDE SEQUENCE</scope>
    <source>
        <strain evidence="10">JF 03-4F</strain>
    </source>
</reference>
<evidence type="ECO:0000256" key="7">
    <source>
        <dbReference type="ARBA" id="ARBA00023157"/>
    </source>
</evidence>
<evidence type="ECO:0000256" key="9">
    <source>
        <dbReference type="SAM" id="MobiDB-lite"/>
    </source>
</evidence>
<dbReference type="InterPro" id="IPR029058">
    <property type="entry name" value="AB_hydrolase_fold"/>
</dbReference>
<evidence type="ECO:0000256" key="4">
    <source>
        <dbReference type="ARBA" id="ARBA00022729"/>
    </source>
</evidence>
<dbReference type="InterPro" id="IPR011118">
    <property type="entry name" value="Tannase/feruloyl_esterase"/>
</dbReference>
<keyword evidence="4" id="KW-0732">Signal</keyword>
<gene>
    <name evidence="10" type="ORF">EDD36DRAFT_105325</name>
</gene>
<keyword evidence="7" id="KW-1015">Disulfide bond</keyword>
<keyword evidence="6" id="KW-0106">Calcium</keyword>
<feature type="compositionally biased region" description="Low complexity" evidence="9">
    <location>
        <begin position="349"/>
        <end position="359"/>
    </location>
</feature>
<organism evidence="10 11">
    <name type="scientific">Exophiala viscosa</name>
    <dbReference type="NCBI Taxonomy" id="2486360"/>
    <lineage>
        <taxon>Eukaryota</taxon>
        <taxon>Fungi</taxon>
        <taxon>Dikarya</taxon>
        <taxon>Ascomycota</taxon>
        <taxon>Pezizomycotina</taxon>
        <taxon>Eurotiomycetes</taxon>
        <taxon>Chaetothyriomycetidae</taxon>
        <taxon>Chaetothyriales</taxon>
        <taxon>Herpotrichiellaceae</taxon>
        <taxon>Exophiala</taxon>
    </lineage>
</organism>
<dbReference type="GO" id="GO:0030600">
    <property type="term" value="F:feruloyl esterase activity"/>
    <property type="evidence" value="ECO:0007669"/>
    <property type="project" value="UniProtKB-ARBA"/>
</dbReference>
<feature type="region of interest" description="Disordered" evidence="9">
    <location>
        <begin position="340"/>
        <end position="359"/>
    </location>
</feature>
<dbReference type="EC" id="3.1.1.-" evidence="8"/>
<sequence length="619" mass="66150">MSTMSLVEPQLLHPAMQVYCEANAEASGQGRGVTAVAALAVTVTSNAASLADICTVSNIESILPSNGTLLGLNLIPDATTAGAVYNASTGMGGTTMGSTSSGSSTTYSYCNVTVTYTHPGKDDTVVVKYAFPEPSEFESRFYVAGGGGYALNSDATGGLEYGAAAGATSAGYDALDYSYMDKVLTGNGSINWDATNMFGWEALGEMALLGKYLMKALYSMSDSDKLYTYYEGCSDGGREGMSQVQRWGTEYDGVIAGAPAFRFAQQQVLHVFPVTVEQTLDYYPNPCALDVIVNATISACDPLDGRTDGVVSRTDLCKLNFNLSSIIGTAYYCEGTSASSGAGGGGPSGSTTTSTYAPTQNGTISAQDIEVAQAIYDGLHNSAGQQAYLSWQIASSLEDAVTVWSNTSESWTYDIPSTGGEYVTRFVQLLNITNLDNLDGVTYDTLVGWMDTAMIRYYNSLQTTLPDLSPFRDAGGKLLHYHGESDPSVPAASSAHYWQSVRSIMYGNLTDVEAIAEMQDWYQLYYVPGAAHCGTNTLQPGPYPEDNMAIMIDWVENGVQPSRLNATVSSGTYANETQLLCQWPTRPLWNSDTTFDCVTDNASIGSWTYSFPAFDLPVY</sequence>
<dbReference type="GO" id="GO:0046872">
    <property type="term" value="F:metal ion binding"/>
    <property type="evidence" value="ECO:0007669"/>
    <property type="project" value="UniProtKB-KW"/>
</dbReference>
<dbReference type="PANTHER" id="PTHR33938">
    <property type="entry name" value="FERULOYL ESTERASE B-RELATED"/>
    <property type="match status" value="1"/>
</dbReference>
<keyword evidence="11" id="KW-1185">Reference proteome</keyword>
<protein>
    <recommendedName>
        <fullName evidence="8">Carboxylic ester hydrolase</fullName>
        <ecNumber evidence="8">3.1.1.-</ecNumber>
    </recommendedName>
</protein>
<name>A0AAN6DK75_9EURO</name>
<evidence type="ECO:0000256" key="1">
    <source>
        <dbReference type="ARBA" id="ARBA00006249"/>
    </source>
</evidence>
<dbReference type="EMBL" id="MU404364">
    <property type="protein sequence ID" value="KAI1608100.1"/>
    <property type="molecule type" value="Genomic_DNA"/>
</dbReference>
<keyword evidence="5 8" id="KW-0378">Hydrolase</keyword>
<comment type="similarity">
    <text evidence="1 8">Belongs to the tannase family.</text>
</comment>